<evidence type="ECO:0000313" key="2">
    <source>
        <dbReference type="Proteomes" id="UP000054630"/>
    </source>
</evidence>
<name>A0A0V0RID7_9BILA</name>
<organism evidence="1 2">
    <name type="scientific">Trichinella nelsoni</name>
    <dbReference type="NCBI Taxonomy" id="6336"/>
    <lineage>
        <taxon>Eukaryota</taxon>
        <taxon>Metazoa</taxon>
        <taxon>Ecdysozoa</taxon>
        <taxon>Nematoda</taxon>
        <taxon>Enoplea</taxon>
        <taxon>Dorylaimia</taxon>
        <taxon>Trichinellida</taxon>
        <taxon>Trichinellidae</taxon>
        <taxon>Trichinella</taxon>
    </lineage>
</organism>
<dbReference type="Proteomes" id="UP000054630">
    <property type="component" value="Unassembled WGS sequence"/>
</dbReference>
<evidence type="ECO:0000313" key="1">
    <source>
        <dbReference type="EMBL" id="KRX14021.1"/>
    </source>
</evidence>
<proteinExistence type="predicted"/>
<reference evidence="1 2" key="1">
    <citation type="submission" date="2015-01" db="EMBL/GenBank/DDBJ databases">
        <title>Evolution of Trichinella species and genotypes.</title>
        <authorList>
            <person name="Korhonen P.K."/>
            <person name="Edoardo P."/>
            <person name="Giuseppe L.R."/>
            <person name="Gasser R.B."/>
        </authorList>
    </citation>
    <scope>NUCLEOTIDE SEQUENCE [LARGE SCALE GENOMIC DNA]</scope>
    <source>
        <strain evidence="1">ISS37</strain>
    </source>
</reference>
<dbReference type="EMBL" id="JYDL01000175">
    <property type="protein sequence ID" value="KRX14021.1"/>
    <property type="molecule type" value="Genomic_DNA"/>
</dbReference>
<comment type="caution">
    <text evidence="1">The sequence shown here is derived from an EMBL/GenBank/DDBJ whole genome shotgun (WGS) entry which is preliminary data.</text>
</comment>
<sequence length="88" mass="9946">MSWKAFRPLFAHCTPVFSKKWKLAECRWLSGDGCGFFIVNLRDGLCFFSTTLFQNSYFYHLVCCALIHRTSSLSAASVAKINISLVGE</sequence>
<dbReference type="AlphaFoldDB" id="A0A0V0RID7"/>
<gene>
    <name evidence="1" type="ORF">T07_2089</name>
</gene>
<accession>A0A0V0RID7</accession>
<keyword evidence="2" id="KW-1185">Reference proteome</keyword>
<protein>
    <submittedName>
        <fullName evidence="1">Uncharacterized protein</fullName>
    </submittedName>
</protein>